<dbReference type="Proteomes" id="UP001415857">
    <property type="component" value="Unassembled WGS sequence"/>
</dbReference>
<dbReference type="NCBIfam" id="TIGR01640">
    <property type="entry name" value="F_box_assoc_1"/>
    <property type="match status" value="1"/>
</dbReference>
<accession>A0AAP0X5M4</accession>
<dbReference type="InterPro" id="IPR006527">
    <property type="entry name" value="F-box-assoc_dom_typ1"/>
</dbReference>
<dbReference type="AlphaFoldDB" id="A0AAP0X5M4"/>
<dbReference type="InterPro" id="IPR017451">
    <property type="entry name" value="F-box-assoc_interact_dom"/>
</dbReference>
<dbReference type="InterPro" id="IPR011043">
    <property type="entry name" value="Gal_Oxase/kelch_b-propeller"/>
</dbReference>
<feature type="domain" description="F-box" evidence="1">
    <location>
        <begin position="36"/>
        <end position="76"/>
    </location>
</feature>
<keyword evidence="3" id="KW-1185">Reference proteome</keyword>
<sequence>MPSCSASSNPISIKGSRTFSANSMSLQTSSSDLIAANDDLLSKILHRLPVKSILQFKSVSKHWLSLISDPHFSRRRLNLNPNPVAGLFLSPWGMDYYVERTFEFVPLEDDEFGPSRFRSLPFLDDKSAILISQSCNGLLLICGYREGKHELYVFNPTTMQLSHLPDLLPEFDDCKRASVMGFNLAFDPSKSPHYKVVCVRPRDSSFSHYWIDIYSSETGSWRVSANPSIERVILRFNHIRFSDGVFWNGSIHWIGPFRRTYLRFDVEQERLQEMSMPPIPDGLKDEWRVTYLGESRDLLHLVEVYGCTMTQFDVYEMERDYSR</sequence>
<dbReference type="InterPro" id="IPR001810">
    <property type="entry name" value="F-box_dom"/>
</dbReference>
<dbReference type="SUPFAM" id="SSF81383">
    <property type="entry name" value="F-box domain"/>
    <property type="match status" value="1"/>
</dbReference>
<gene>
    <name evidence="2" type="ORF">L1049_019938</name>
</gene>
<dbReference type="PANTHER" id="PTHR35546:SF115">
    <property type="entry name" value="F-BOX DOMAIN-CONTAINING PROTEIN"/>
    <property type="match status" value="1"/>
</dbReference>
<dbReference type="Pfam" id="PF00646">
    <property type="entry name" value="F-box"/>
    <property type="match status" value="1"/>
</dbReference>
<dbReference type="CDD" id="cd22157">
    <property type="entry name" value="F-box_AtFBW1-like"/>
    <property type="match status" value="1"/>
</dbReference>
<evidence type="ECO:0000313" key="3">
    <source>
        <dbReference type="Proteomes" id="UP001415857"/>
    </source>
</evidence>
<comment type="caution">
    <text evidence="2">The sequence shown here is derived from an EMBL/GenBank/DDBJ whole genome shotgun (WGS) entry which is preliminary data.</text>
</comment>
<reference evidence="2 3" key="1">
    <citation type="journal article" date="2024" name="Plant J.">
        <title>Genome sequences and population genomics reveal climatic adaptation and genomic divergence between two closely related sweetgum species.</title>
        <authorList>
            <person name="Xu W.Q."/>
            <person name="Ren C.Q."/>
            <person name="Zhang X.Y."/>
            <person name="Comes H.P."/>
            <person name="Liu X.H."/>
            <person name="Li Y.G."/>
            <person name="Kettle C.J."/>
            <person name="Jalonen R."/>
            <person name="Gaisberger H."/>
            <person name="Ma Y.Z."/>
            <person name="Qiu Y.X."/>
        </authorList>
    </citation>
    <scope>NUCLEOTIDE SEQUENCE [LARGE SCALE GENOMIC DNA]</scope>
    <source>
        <strain evidence="2">Hangzhou</strain>
    </source>
</reference>
<organism evidence="2 3">
    <name type="scientific">Liquidambar formosana</name>
    <name type="common">Formosan gum</name>
    <dbReference type="NCBI Taxonomy" id="63359"/>
    <lineage>
        <taxon>Eukaryota</taxon>
        <taxon>Viridiplantae</taxon>
        <taxon>Streptophyta</taxon>
        <taxon>Embryophyta</taxon>
        <taxon>Tracheophyta</taxon>
        <taxon>Spermatophyta</taxon>
        <taxon>Magnoliopsida</taxon>
        <taxon>eudicotyledons</taxon>
        <taxon>Gunneridae</taxon>
        <taxon>Pentapetalae</taxon>
        <taxon>Saxifragales</taxon>
        <taxon>Altingiaceae</taxon>
        <taxon>Liquidambar</taxon>
    </lineage>
</organism>
<protein>
    <recommendedName>
        <fullName evidence="1">F-box domain-containing protein</fullName>
    </recommendedName>
</protein>
<dbReference type="PANTHER" id="PTHR35546">
    <property type="entry name" value="F-BOX PROTEIN INTERACTION DOMAIN PROTEIN-RELATED"/>
    <property type="match status" value="1"/>
</dbReference>
<dbReference type="EMBL" id="JBBPBK010000001">
    <property type="protein sequence ID" value="KAK9291986.1"/>
    <property type="molecule type" value="Genomic_DNA"/>
</dbReference>
<name>A0AAP0X5M4_LIQFO</name>
<dbReference type="SUPFAM" id="SSF50965">
    <property type="entry name" value="Galactose oxidase, central domain"/>
    <property type="match status" value="1"/>
</dbReference>
<evidence type="ECO:0000259" key="1">
    <source>
        <dbReference type="SMART" id="SM00256"/>
    </source>
</evidence>
<dbReference type="Pfam" id="PF07734">
    <property type="entry name" value="FBA_1"/>
    <property type="match status" value="1"/>
</dbReference>
<dbReference type="InterPro" id="IPR055290">
    <property type="entry name" value="At3g26010-like"/>
</dbReference>
<dbReference type="Gene3D" id="1.20.1280.50">
    <property type="match status" value="1"/>
</dbReference>
<dbReference type="InterPro" id="IPR036047">
    <property type="entry name" value="F-box-like_dom_sf"/>
</dbReference>
<dbReference type="SMART" id="SM00256">
    <property type="entry name" value="FBOX"/>
    <property type="match status" value="1"/>
</dbReference>
<evidence type="ECO:0000313" key="2">
    <source>
        <dbReference type="EMBL" id="KAK9291986.1"/>
    </source>
</evidence>
<proteinExistence type="predicted"/>